<evidence type="ECO:0000313" key="2">
    <source>
        <dbReference type="Proteomes" id="UP001055879"/>
    </source>
</evidence>
<gene>
    <name evidence="1" type="ORF">L6452_23684</name>
</gene>
<reference evidence="1 2" key="2">
    <citation type="journal article" date="2022" name="Mol. Ecol. Resour.">
        <title>The genomes of chicory, endive, great burdock and yacon provide insights into Asteraceae paleo-polyploidization history and plant inulin production.</title>
        <authorList>
            <person name="Fan W."/>
            <person name="Wang S."/>
            <person name="Wang H."/>
            <person name="Wang A."/>
            <person name="Jiang F."/>
            <person name="Liu H."/>
            <person name="Zhao H."/>
            <person name="Xu D."/>
            <person name="Zhang Y."/>
        </authorList>
    </citation>
    <scope>NUCLEOTIDE SEQUENCE [LARGE SCALE GENOMIC DNA]</scope>
    <source>
        <strain evidence="2">cv. Niubang</strain>
    </source>
</reference>
<protein>
    <submittedName>
        <fullName evidence="1">Uncharacterized protein</fullName>
    </submittedName>
</protein>
<reference evidence="2" key="1">
    <citation type="journal article" date="2022" name="Mol. Ecol. Resour.">
        <title>The genomes of chicory, endive, great burdock and yacon provide insights into Asteraceae palaeo-polyploidization history and plant inulin production.</title>
        <authorList>
            <person name="Fan W."/>
            <person name="Wang S."/>
            <person name="Wang H."/>
            <person name="Wang A."/>
            <person name="Jiang F."/>
            <person name="Liu H."/>
            <person name="Zhao H."/>
            <person name="Xu D."/>
            <person name="Zhang Y."/>
        </authorList>
    </citation>
    <scope>NUCLEOTIDE SEQUENCE [LARGE SCALE GENOMIC DNA]</scope>
    <source>
        <strain evidence="2">cv. Niubang</strain>
    </source>
</reference>
<comment type="caution">
    <text evidence="1">The sequence shown here is derived from an EMBL/GenBank/DDBJ whole genome shotgun (WGS) entry which is preliminary data.</text>
</comment>
<accession>A0ACB9B2R6</accession>
<name>A0ACB9B2R6_ARCLA</name>
<evidence type="ECO:0000313" key="1">
    <source>
        <dbReference type="EMBL" id="KAI3716383.1"/>
    </source>
</evidence>
<organism evidence="1 2">
    <name type="scientific">Arctium lappa</name>
    <name type="common">Greater burdock</name>
    <name type="synonym">Lappa major</name>
    <dbReference type="NCBI Taxonomy" id="4217"/>
    <lineage>
        <taxon>Eukaryota</taxon>
        <taxon>Viridiplantae</taxon>
        <taxon>Streptophyta</taxon>
        <taxon>Embryophyta</taxon>
        <taxon>Tracheophyta</taxon>
        <taxon>Spermatophyta</taxon>
        <taxon>Magnoliopsida</taxon>
        <taxon>eudicotyledons</taxon>
        <taxon>Gunneridae</taxon>
        <taxon>Pentapetalae</taxon>
        <taxon>asterids</taxon>
        <taxon>campanulids</taxon>
        <taxon>Asterales</taxon>
        <taxon>Asteraceae</taxon>
        <taxon>Carduoideae</taxon>
        <taxon>Cardueae</taxon>
        <taxon>Arctiinae</taxon>
        <taxon>Arctium</taxon>
    </lineage>
</organism>
<dbReference type="Proteomes" id="UP001055879">
    <property type="component" value="Linkage Group LG07"/>
</dbReference>
<dbReference type="EMBL" id="CM042053">
    <property type="protein sequence ID" value="KAI3716383.1"/>
    <property type="molecule type" value="Genomic_DNA"/>
</dbReference>
<keyword evidence="2" id="KW-1185">Reference proteome</keyword>
<sequence>MDASFSNKRLFDHSTVDHHLTPTSSTKRRHLQSSPATPQSNNSHSFRPPIKLSAGETLFRILCPAAKTGGLIGKGGAIIRQVREETGAKIRIDDSAHGSEERVIVIVAADSTTKHKDVIADNNNDDSNSEESGNSNCEESPAQKALIKVFERILKVDEERSKMCKEESDNGEDNSAEGSGGIPQGPVVCRLLAASNQIGCVLGKGGKIIEKIRKETGAQVRVLPKDQLPDCASPGDELIQMAGKFLAVRKALLSVSSCLQDNPRVDAANTGSNRPMGLVPHGYGTEGVGNHHRMAMEEEVMFRLLCQVDRVGSLIGKGGSIRRALQTETGATIKIADSGPESDERVVVISARETLEQRHSPAQDAVLRVHGRIAEIGFEPGAAIVARLLVHSRQIGCLWGKGGMIISEMRRVTGASIHIFPKEQVSKYGMPNDEVVQVIGSLQSVQDALFQITGRLRETMFPMKYFPNVNGPTYMAPYPEMPPPLFRPRHDPASSPGYPSPVGHSHHPDRVAGQCPPFDPPPPFFHGVDHPHPTYFDHNSYPYGNERSGYGHRQPPPGRWTCQPGSNRYVGEVGEFEGGLPKVNDSAGRNETGNIRVEIVIPESLLGCVYGENNINLGHIEEISGAKVSGVMEGGKLVLSGTSDKTHTAQCLLHGFILCDHHMAS</sequence>
<proteinExistence type="predicted"/>